<evidence type="ECO:0000256" key="1">
    <source>
        <dbReference type="SAM" id="Phobius"/>
    </source>
</evidence>
<dbReference type="Proteomes" id="UP000282433">
    <property type="component" value="Chromosome"/>
</dbReference>
<proteinExistence type="predicted"/>
<dbReference type="AlphaFoldDB" id="A0A447RIT5"/>
<dbReference type="EMBL" id="LR134162">
    <property type="protein sequence ID" value="VEA99741.1"/>
    <property type="molecule type" value="Genomic_DNA"/>
</dbReference>
<feature type="transmembrane region" description="Helical" evidence="1">
    <location>
        <begin position="41"/>
        <end position="62"/>
    </location>
</feature>
<gene>
    <name evidence="2" type="ORF">NCTC13635_00783</name>
</gene>
<reference evidence="2 3" key="1">
    <citation type="submission" date="2018-12" db="EMBL/GenBank/DDBJ databases">
        <authorList>
            <consortium name="Pathogen Informatics"/>
        </authorList>
    </citation>
    <scope>NUCLEOTIDE SEQUENCE [LARGE SCALE GENOMIC DNA]</scope>
    <source>
        <strain evidence="2 3">NCTC13635</strain>
    </source>
</reference>
<evidence type="ECO:0000313" key="2">
    <source>
        <dbReference type="EMBL" id="VEA99741.1"/>
    </source>
</evidence>
<keyword evidence="1" id="KW-0472">Membrane</keyword>
<protein>
    <submittedName>
        <fullName evidence="2">Membrane protein</fullName>
    </submittedName>
</protein>
<keyword evidence="1" id="KW-1133">Transmembrane helix</keyword>
<keyword evidence="1" id="KW-0812">Transmembrane</keyword>
<name>A0A447RIT5_KLEPN</name>
<evidence type="ECO:0000313" key="3">
    <source>
        <dbReference type="Proteomes" id="UP000282433"/>
    </source>
</evidence>
<sequence length="91" mass="10152">MKHVHKLAWIGLFVNIIICFVARNLLLDEGQLNFHSRADGVWSWLVLALFIAVVVQAISIMLSGPLPLSGHRPGVCWRHRDGARQRDLSGG</sequence>
<organism evidence="2 3">
    <name type="scientific">Klebsiella pneumoniae</name>
    <dbReference type="NCBI Taxonomy" id="573"/>
    <lineage>
        <taxon>Bacteria</taxon>
        <taxon>Pseudomonadati</taxon>
        <taxon>Pseudomonadota</taxon>
        <taxon>Gammaproteobacteria</taxon>
        <taxon>Enterobacterales</taxon>
        <taxon>Enterobacteriaceae</taxon>
        <taxon>Klebsiella/Raoultella group</taxon>
        <taxon>Klebsiella</taxon>
        <taxon>Klebsiella pneumoniae complex</taxon>
    </lineage>
</organism>
<feature type="transmembrane region" description="Helical" evidence="1">
    <location>
        <begin position="7"/>
        <end position="26"/>
    </location>
</feature>
<accession>A0A447RIT5</accession>